<dbReference type="InterPro" id="IPR038765">
    <property type="entry name" value="Papain-like_cys_pep_sf"/>
</dbReference>
<dbReference type="PANTHER" id="PTHR33490:SF12">
    <property type="entry name" value="BLL5557 PROTEIN"/>
    <property type="match status" value="1"/>
</dbReference>
<keyword evidence="2" id="KW-0378">Hydrolase</keyword>
<name>A0A1H1KEC0_9BURK</name>
<dbReference type="InterPro" id="IPR002931">
    <property type="entry name" value="Transglutaminase-like"/>
</dbReference>
<reference evidence="3" key="1">
    <citation type="submission" date="2016-10" db="EMBL/GenBank/DDBJ databases">
        <authorList>
            <person name="Varghese N."/>
            <person name="Submissions S."/>
        </authorList>
    </citation>
    <scope>NUCLEOTIDE SEQUENCE [LARGE SCALE GENOMIC DNA]</scope>
    <source>
        <strain evidence="3">DUS833</strain>
    </source>
</reference>
<dbReference type="RefSeq" id="WP_090811454.1">
    <property type="nucleotide sequence ID" value="NZ_FNKX01000003.1"/>
</dbReference>
<dbReference type="STRING" id="157910.SAMN05445850_7144"/>
<protein>
    <submittedName>
        <fullName evidence="2">Transglutaminase-like enzyme, putative cysteine protease</fullName>
    </submittedName>
</protein>
<dbReference type="SMART" id="SM00460">
    <property type="entry name" value="TGc"/>
    <property type="match status" value="1"/>
</dbReference>
<feature type="domain" description="Transglutaminase-like" evidence="1">
    <location>
        <begin position="161"/>
        <end position="227"/>
    </location>
</feature>
<evidence type="ECO:0000259" key="1">
    <source>
        <dbReference type="SMART" id="SM00460"/>
    </source>
</evidence>
<dbReference type="Gene3D" id="3.10.620.30">
    <property type="match status" value="1"/>
</dbReference>
<dbReference type="GO" id="GO:0008233">
    <property type="term" value="F:peptidase activity"/>
    <property type="evidence" value="ECO:0007669"/>
    <property type="project" value="UniProtKB-KW"/>
</dbReference>
<dbReference type="SUPFAM" id="SSF54001">
    <property type="entry name" value="Cysteine proteinases"/>
    <property type="match status" value="1"/>
</dbReference>
<dbReference type="EMBL" id="FNKX01000003">
    <property type="protein sequence ID" value="SDR60125.1"/>
    <property type="molecule type" value="Genomic_DNA"/>
</dbReference>
<proteinExistence type="predicted"/>
<accession>A0A1H1KEC0</accession>
<dbReference type="Gene3D" id="2.60.40.2250">
    <property type="match status" value="1"/>
</dbReference>
<organism evidence="2 3">
    <name type="scientific">Paraburkholderia tuberum</name>
    <dbReference type="NCBI Taxonomy" id="157910"/>
    <lineage>
        <taxon>Bacteria</taxon>
        <taxon>Pseudomonadati</taxon>
        <taxon>Pseudomonadota</taxon>
        <taxon>Betaproteobacteria</taxon>
        <taxon>Burkholderiales</taxon>
        <taxon>Burkholderiaceae</taxon>
        <taxon>Paraburkholderia</taxon>
    </lineage>
</organism>
<dbReference type="Pfam" id="PF01841">
    <property type="entry name" value="Transglut_core"/>
    <property type="match status" value="1"/>
</dbReference>
<gene>
    <name evidence="2" type="ORF">SAMN05445850_7144</name>
</gene>
<dbReference type="Proteomes" id="UP000199365">
    <property type="component" value="Unassembled WGS sequence"/>
</dbReference>
<keyword evidence="3" id="KW-1185">Reference proteome</keyword>
<evidence type="ECO:0000313" key="3">
    <source>
        <dbReference type="Proteomes" id="UP000199365"/>
    </source>
</evidence>
<dbReference type="AlphaFoldDB" id="A0A1H1KEC0"/>
<dbReference type="PANTHER" id="PTHR33490">
    <property type="entry name" value="BLR5614 PROTEIN-RELATED"/>
    <property type="match status" value="1"/>
</dbReference>
<keyword evidence="2" id="KW-0645">Protease</keyword>
<sequence>MKLRVGYELSYECSQPTPMMLMLNTHFSHAKDIVEADLLVTDPPVATRQYRDLFGNLCTRIIAPAGRVGLSTTALLNVPNAMETRPKDGRGHPVEQLPDDTLVFLLGSRYCETDLMVDVAWKVFGQCAPGRETVLAICDFVHRHIAFDYRHARPTKTAADVYRERRGVCRDFAHLGITLCRAMNIPARYCTGYISDVGLPPVAAPMDFAAWFEAYVGGSWQTFDPRNNAPRIGRVLMAYGRDAADVAISNAFGAAVLTHFKVHCDQE</sequence>
<evidence type="ECO:0000313" key="2">
    <source>
        <dbReference type="EMBL" id="SDR60125.1"/>
    </source>
</evidence>
<dbReference type="GO" id="GO:0006508">
    <property type="term" value="P:proteolysis"/>
    <property type="evidence" value="ECO:0007669"/>
    <property type="project" value="UniProtKB-KW"/>
</dbReference>